<evidence type="ECO:0000313" key="4">
    <source>
        <dbReference type="Proteomes" id="UP000578449"/>
    </source>
</evidence>
<keyword evidence="2" id="KW-1133">Transmembrane helix</keyword>
<evidence type="ECO:0000256" key="2">
    <source>
        <dbReference type="SAM" id="Phobius"/>
    </source>
</evidence>
<keyword evidence="4" id="KW-1185">Reference proteome</keyword>
<comment type="caution">
    <text evidence="3">The sequence shown here is derived from an EMBL/GenBank/DDBJ whole genome shotgun (WGS) entry which is preliminary data.</text>
</comment>
<evidence type="ECO:0000256" key="1">
    <source>
        <dbReference type="SAM" id="MobiDB-lite"/>
    </source>
</evidence>
<protein>
    <submittedName>
        <fullName evidence="3">Uncharacterized protein</fullName>
    </submittedName>
</protein>
<reference evidence="3 4" key="1">
    <citation type="submission" date="2020-08" db="EMBL/GenBank/DDBJ databases">
        <title>Genomic Encyclopedia of Type Strains, Phase IV (KMG-IV): sequencing the most valuable type-strain genomes for metagenomic binning, comparative biology and taxonomic classification.</title>
        <authorList>
            <person name="Goeker M."/>
        </authorList>
    </citation>
    <scope>NUCLEOTIDE SEQUENCE [LARGE SCALE GENOMIC DNA]</scope>
    <source>
        <strain evidence="3 4">DSM 45615</strain>
    </source>
</reference>
<sequence>MRQRAPVNRGVRPAVPDGVRDAEERQGMDAVGTVPMVILVAATMWVMGVTVATMVLRRRRRSGDEPDL</sequence>
<keyword evidence="2" id="KW-0472">Membrane</keyword>
<gene>
    <name evidence="3" type="ORF">HNP84_001888</name>
</gene>
<keyword evidence="2" id="KW-0812">Transmembrane</keyword>
<evidence type="ECO:0000313" key="3">
    <source>
        <dbReference type="EMBL" id="MBB5132175.1"/>
    </source>
</evidence>
<organism evidence="3 4">
    <name type="scientific">Thermocatellispora tengchongensis</name>
    <dbReference type="NCBI Taxonomy" id="1073253"/>
    <lineage>
        <taxon>Bacteria</taxon>
        <taxon>Bacillati</taxon>
        <taxon>Actinomycetota</taxon>
        <taxon>Actinomycetes</taxon>
        <taxon>Streptosporangiales</taxon>
        <taxon>Streptosporangiaceae</taxon>
        <taxon>Thermocatellispora</taxon>
    </lineage>
</organism>
<dbReference type="Proteomes" id="UP000578449">
    <property type="component" value="Unassembled WGS sequence"/>
</dbReference>
<dbReference type="RefSeq" id="WP_185048950.1">
    <property type="nucleotide sequence ID" value="NZ_BAABIX010000055.1"/>
</dbReference>
<accession>A0A840P838</accession>
<dbReference type="EMBL" id="JACHGN010000003">
    <property type="protein sequence ID" value="MBB5132175.1"/>
    <property type="molecule type" value="Genomic_DNA"/>
</dbReference>
<name>A0A840P838_9ACTN</name>
<proteinExistence type="predicted"/>
<dbReference type="AlphaFoldDB" id="A0A840P838"/>
<feature type="transmembrane region" description="Helical" evidence="2">
    <location>
        <begin position="34"/>
        <end position="56"/>
    </location>
</feature>
<feature type="region of interest" description="Disordered" evidence="1">
    <location>
        <begin position="1"/>
        <end position="26"/>
    </location>
</feature>